<dbReference type="PANTHER" id="PTHR45987">
    <property type="entry name" value="39S RIBOSOMAL PROTEIN L12"/>
    <property type="match status" value="1"/>
</dbReference>
<sequence>MPVMAFMMLGMGFGVRGSMKVGGGAVKGEEEKVEKTAFDLKLEGFDAATKIKIIREVRTFTDLG</sequence>
<accession>A0AAN8ZT53</accession>
<dbReference type="GO" id="GO:0003735">
    <property type="term" value="F:structural constituent of ribosome"/>
    <property type="evidence" value="ECO:0007669"/>
    <property type="project" value="InterPro"/>
</dbReference>
<dbReference type="InterPro" id="IPR000206">
    <property type="entry name" value="Ribosomal_bL12"/>
</dbReference>
<dbReference type="GO" id="GO:0005840">
    <property type="term" value="C:ribosome"/>
    <property type="evidence" value="ECO:0007669"/>
    <property type="project" value="InterPro"/>
</dbReference>
<evidence type="ECO:0000313" key="1">
    <source>
        <dbReference type="EMBL" id="KAK6944430.1"/>
    </source>
</evidence>
<reference evidence="1 2" key="1">
    <citation type="submission" date="2023-12" db="EMBL/GenBank/DDBJ databases">
        <title>A high-quality genome assembly for Dillenia turbinata (Dilleniales).</title>
        <authorList>
            <person name="Chanderbali A."/>
        </authorList>
    </citation>
    <scope>NUCLEOTIDE SEQUENCE [LARGE SCALE GENOMIC DNA]</scope>
    <source>
        <strain evidence="1">LSX21</strain>
        <tissue evidence="1">Leaf</tissue>
    </source>
</reference>
<gene>
    <name evidence="1" type="ORF">RJ641_025532</name>
</gene>
<dbReference type="SUPFAM" id="SSF54736">
    <property type="entry name" value="ClpS-like"/>
    <property type="match status" value="1"/>
</dbReference>
<organism evidence="1 2">
    <name type="scientific">Dillenia turbinata</name>
    <dbReference type="NCBI Taxonomy" id="194707"/>
    <lineage>
        <taxon>Eukaryota</taxon>
        <taxon>Viridiplantae</taxon>
        <taxon>Streptophyta</taxon>
        <taxon>Embryophyta</taxon>
        <taxon>Tracheophyta</taxon>
        <taxon>Spermatophyta</taxon>
        <taxon>Magnoliopsida</taxon>
        <taxon>eudicotyledons</taxon>
        <taxon>Gunneridae</taxon>
        <taxon>Pentapetalae</taxon>
        <taxon>Dilleniales</taxon>
        <taxon>Dilleniaceae</taxon>
        <taxon>Dillenia</taxon>
    </lineage>
</organism>
<dbReference type="GO" id="GO:0003729">
    <property type="term" value="F:mRNA binding"/>
    <property type="evidence" value="ECO:0007669"/>
    <property type="project" value="TreeGrafter"/>
</dbReference>
<dbReference type="EMBL" id="JBAMMX010000003">
    <property type="protein sequence ID" value="KAK6944430.1"/>
    <property type="molecule type" value="Genomic_DNA"/>
</dbReference>
<evidence type="ECO:0000313" key="2">
    <source>
        <dbReference type="Proteomes" id="UP001370490"/>
    </source>
</evidence>
<dbReference type="Proteomes" id="UP001370490">
    <property type="component" value="Unassembled WGS sequence"/>
</dbReference>
<name>A0AAN8ZT53_9MAGN</name>
<dbReference type="PANTHER" id="PTHR45987:SF4">
    <property type="entry name" value="LARGE RIBOSOMAL SUBUNIT PROTEIN BL12M"/>
    <property type="match status" value="1"/>
</dbReference>
<protein>
    <submittedName>
        <fullName evidence="1">Uncharacterized protein</fullName>
    </submittedName>
</protein>
<dbReference type="InterPro" id="IPR014719">
    <property type="entry name" value="Ribosomal_bL12_C/ClpS-like"/>
</dbReference>
<keyword evidence="2" id="KW-1185">Reference proteome</keyword>
<dbReference type="GO" id="GO:0006412">
    <property type="term" value="P:translation"/>
    <property type="evidence" value="ECO:0007669"/>
    <property type="project" value="InterPro"/>
</dbReference>
<comment type="caution">
    <text evidence="1">The sequence shown here is derived from an EMBL/GenBank/DDBJ whole genome shotgun (WGS) entry which is preliminary data.</text>
</comment>
<dbReference type="AlphaFoldDB" id="A0AAN8ZT53"/>
<proteinExistence type="predicted"/>